<proteinExistence type="predicted"/>
<accession>A0A2T8HNS3</accession>
<dbReference type="RefSeq" id="WP_116774920.1">
    <property type="nucleotide sequence ID" value="NZ_QDKG01000001.1"/>
</dbReference>
<name>A0A2T8HNS3_9SPHI</name>
<keyword evidence="2" id="KW-1185">Reference proteome</keyword>
<gene>
    <name evidence="1" type="ORF">DC487_05565</name>
</gene>
<sequence length="74" mass="8197">MPKTKSAIRVKDTEGLTHIIYLDSIVSYHERKDDKGIINGSEIELKNGKCVAVMIRLDNLIDVLARAKAGISET</sequence>
<reference evidence="1 2" key="1">
    <citation type="submission" date="2018-04" db="EMBL/GenBank/DDBJ databases">
        <title>Sphingobacterium cortibacter sp. nov.</title>
        <authorList>
            <person name="Li Y."/>
        </authorList>
    </citation>
    <scope>NUCLEOTIDE SEQUENCE [LARGE SCALE GENOMIC DNA]</scope>
    <source>
        <strain evidence="1 2">2c-3</strain>
    </source>
</reference>
<evidence type="ECO:0000313" key="1">
    <source>
        <dbReference type="EMBL" id="PVH27065.1"/>
    </source>
</evidence>
<evidence type="ECO:0008006" key="3">
    <source>
        <dbReference type="Google" id="ProtNLM"/>
    </source>
</evidence>
<dbReference type="EMBL" id="QDKG01000001">
    <property type="protein sequence ID" value="PVH27065.1"/>
    <property type="molecule type" value="Genomic_DNA"/>
</dbReference>
<comment type="caution">
    <text evidence="1">The sequence shown here is derived from an EMBL/GenBank/DDBJ whole genome shotgun (WGS) entry which is preliminary data.</text>
</comment>
<protein>
    <recommendedName>
        <fullName evidence="3">DUF2283 domain-containing protein</fullName>
    </recommendedName>
</protein>
<dbReference type="AlphaFoldDB" id="A0A2T8HNS3"/>
<organism evidence="1 2">
    <name type="scientific">Sphingobacterium corticibacter</name>
    <dbReference type="NCBI Taxonomy" id="2171749"/>
    <lineage>
        <taxon>Bacteria</taxon>
        <taxon>Pseudomonadati</taxon>
        <taxon>Bacteroidota</taxon>
        <taxon>Sphingobacteriia</taxon>
        <taxon>Sphingobacteriales</taxon>
        <taxon>Sphingobacteriaceae</taxon>
        <taxon>Sphingobacterium</taxon>
    </lineage>
</organism>
<dbReference type="Proteomes" id="UP000245627">
    <property type="component" value="Unassembled WGS sequence"/>
</dbReference>
<evidence type="ECO:0000313" key="2">
    <source>
        <dbReference type="Proteomes" id="UP000245627"/>
    </source>
</evidence>